<dbReference type="EMBL" id="KN838545">
    <property type="protein sequence ID" value="KIK07759.1"/>
    <property type="molecule type" value="Genomic_DNA"/>
</dbReference>
<evidence type="ECO:0000313" key="1">
    <source>
        <dbReference type="EMBL" id="KIK07759.1"/>
    </source>
</evidence>
<sequence>MSVITVADGNPATEMIKLLLTHINAEAAQFKRAKSSSKQILTKANDVYNGIQQLIEDIKKKMEKAEEPEWTKFKAYTEAIPPLERLLLDYVYNIGDRSSHLLPHTAADVPKSVASIERWATDWQVTVTIVGRLKSDEFKLSDPLKNSLETGLLESLKEDDVEMIKGVQDYVKGPAHKLQDDSIFDAAPEDKMVTGLTGLIDNIATQMDNKYVPASAHSVVKTVSLVYFPFALAADNTVDSKWAEHLKSKKVWEEMNRVLGEVDAHLTDEKSKTVEQLEENYRGLEKIIFTFTELPELFGPQLFEMMKFSGQVRRPFHSRSVVLVYMWYHLALSKDVKDERSSANRRVISTNIKQAIEILNSASTKLREVKMFEDDNVVKELTAKFNDNAAKVKQLYSQYKLDDKWTNDLNIKLDNAIKVDNEHYARTKARLEGLPPVTT</sequence>
<dbReference type="Proteomes" id="UP000054477">
    <property type="component" value="Unassembled WGS sequence"/>
</dbReference>
<dbReference type="HOGENOM" id="CLU_614031_0_0_1"/>
<organism evidence="1 2">
    <name type="scientific">Laccaria amethystina LaAM-08-1</name>
    <dbReference type="NCBI Taxonomy" id="1095629"/>
    <lineage>
        <taxon>Eukaryota</taxon>
        <taxon>Fungi</taxon>
        <taxon>Dikarya</taxon>
        <taxon>Basidiomycota</taxon>
        <taxon>Agaricomycotina</taxon>
        <taxon>Agaricomycetes</taxon>
        <taxon>Agaricomycetidae</taxon>
        <taxon>Agaricales</taxon>
        <taxon>Agaricineae</taxon>
        <taxon>Hydnangiaceae</taxon>
        <taxon>Laccaria</taxon>
    </lineage>
</organism>
<proteinExistence type="predicted"/>
<reference evidence="1 2" key="1">
    <citation type="submission" date="2014-04" db="EMBL/GenBank/DDBJ databases">
        <authorList>
            <consortium name="DOE Joint Genome Institute"/>
            <person name="Kuo A."/>
            <person name="Kohler A."/>
            <person name="Nagy L.G."/>
            <person name="Floudas D."/>
            <person name="Copeland A."/>
            <person name="Barry K.W."/>
            <person name="Cichocki N."/>
            <person name="Veneault-Fourrey C."/>
            <person name="LaButti K."/>
            <person name="Lindquist E.A."/>
            <person name="Lipzen A."/>
            <person name="Lundell T."/>
            <person name="Morin E."/>
            <person name="Murat C."/>
            <person name="Sun H."/>
            <person name="Tunlid A."/>
            <person name="Henrissat B."/>
            <person name="Grigoriev I.V."/>
            <person name="Hibbett D.S."/>
            <person name="Martin F."/>
            <person name="Nordberg H.P."/>
            <person name="Cantor M.N."/>
            <person name="Hua S.X."/>
        </authorList>
    </citation>
    <scope>NUCLEOTIDE SEQUENCE [LARGE SCALE GENOMIC DNA]</scope>
    <source>
        <strain evidence="1 2">LaAM-08-1</strain>
    </source>
</reference>
<accession>A0A0C9Y1F6</accession>
<reference evidence="2" key="2">
    <citation type="submission" date="2015-01" db="EMBL/GenBank/DDBJ databases">
        <title>Evolutionary Origins and Diversification of the Mycorrhizal Mutualists.</title>
        <authorList>
            <consortium name="DOE Joint Genome Institute"/>
            <consortium name="Mycorrhizal Genomics Consortium"/>
            <person name="Kohler A."/>
            <person name="Kuo A."/>
            <person name="Nagy L.G."/>
            <person name="Floudas D."/>
            <person name="Copeland A."/>
            <person name="Barry K.W."/>
            <person name="Cichocki N."/>
            <person name="Veneault-Fourrey C."/>
            <person name="LaButti K."/>
            <person name="Lindquist E.A."/>
            <person name="Lipzen A."/>
            <person name="Lundell T."/>
            <person name="Morin E."/>
            <person name="Murat C."/>
            <person name="Riley R."/>
            <person name="Ohm R."/>
            <person name="Sun H."/>
            <person name="Tunlid A."/>
            <person name="Henrissat B."/>
            <person name="Grigoriev I.V."/>
            <person name="Hibbett D.S."/>
            <person name="Martin F."/>
        </authorList>
    </citation>
    <scope>NUCLEOTIDE SEQUENCE [LARGE SCALE GENOMIC DNA]</scope>
    <source>
        <strain evidence="2">LaAM-08-1</strain>
    </source>
</reference>
<protein>
    <submittedName>
        <fullName evidence="1">Uncharacterized protein</fullName>
    </submittedName>
</protein>
<dbReference type="AlphaFoldDB" id="A0A0C9Y1F6"/>
<name>A0A0C9Y1F6_9AGAR</name>
<gene>
    <name evidence="1" type="ORF">K443DRAFT_149931</name>
</gene>
<dbReference type="OrthoDB" id="2953592at2759"/>
<keyword evidence="2" id="KW-1185">Reference proteome</keyword>
<evidence type="ECO:0000313" key="2">
    <source>
        <dbReference type="Proteomes" id="UP000054477"/>
    </source>
</evidence>